<dbReference type="PANTHER" id="PTHR24369">
    <property type="entry name" value="ANTIGEN BSP, PUTATIVE-RELATED"/>
    <property type="match status" value="1"/>
</dbReference>
<reference evidence="6" key="1">
    <citation type="submission" date="2013-04" db="EMBL/GenBank/DDBJ databases">
        <title>An insight into the transcriptome of the digestive tract of the blood sucking bug, Rhodnius prolixus.</title>
        <authorList>
            <person name="Ribeiro J.M.C."/>
            <person name="Genta F.A."/>
            <person name="Sorgine M.H.F."/>
            <person name="Paiva-Silva G.O."/>
            <person name="Majerowicz D."/>
            <person name="Medeiros M."/>
            <person name="Koerich L."/>
            <person name="Terra W.R."/>
            <person name="Ferreira C."/>
            <person name="Pimentel A.C."/>
            <person name="Bisch P.M."/>
            <person name="Diniz M.M.P."/>
            <person name="Nascimento R."/>
            <person name="Salmon D."/>
            <person name="Silber A.M."/>
            <person name="Alves M."/>
            <person name="Oliveira M.F."/>
            <person name="Gondim K.C."/>
            <person name="Silva Neto M.A.C."/>
            <person name="Atella G.C."/>
            <person name="Araujo H."/>
            <person name="Dias F.S."/>
            <person name="Polycarpo C.R."/>
            <person name="Fampa P."/>
            <person name="Melo A.C."/>
            <person name="Tanaka A.S."/>
            <person name="Balczun C."/>
            <person name="Oliveira J.H.M."/>
            <person name="Goncalves R."/>
            <person name="Lazoski C."/>
            <person name="Pereira M.A."/>
            <person name="Rivera-Pomar R."/>
            <person name="Diambra L."/>
            <person name="Schaub G.A."/>
            <person name="Garcia E.S."/>
            <person name="Azambuja P."/>
            <person name="Braz G.R.C."/>
            <person name="Oliveira P.L."/>
        </authorList>
    </citation>
    <scope>NUCLEOTIDE SEQUENCE</scope>
</reference>
<dbReference type="GO" id="GO:0005886">
    <property type="term" value="C:plasma membrane"/>
    <property type="evidence" value="ECO:0007669"/>
    <property type="project" value="TreeGrafter"/>
</dbReference>
<protein>
    <submittedName>
        <fullName evidence="6">Putative membrane glycoprotein lig-1</fullName>
    </submittedName>
</protein>
<evidence type="ECO:0000256" key="4">
    <source>
        <dbReference type="SAM" id="Phobius"/>
    </source>
</evidence>
<dbReference type="InterPro" id="IPR032675">
    <property type="entry name" value="LRR_dom_sf"/>
</dbReference>
<dbReference type="InterPro" id="IPR000483">
    <property type="entry name" value="Cys-rich_flank_reg_C"/>
</dbReference>
<keyword evidence="1" id="KW-0433">Leucine-rich repeat</keyword>
<evidence type="ECO:0000256" key="2">
    <source>
        <dbReference type="ARBA" id="ARBA00022729"/>
    </source>
</evidence>
<dbReference type="Gene3D" id="3.80.10.10">
    <property type="entry name" value="Ribonuclease Inhibitor"/>
    <property type="match status" value="2"/>
</dbReference>
<dbReference type="InterPro" id="IPR050541">
    <property type="entry name" value="LRR_TM_domain-containing"/>
</dbReference>
<keyword evidence="3" id="KW-0677">Repeat</keyword>
<evidence type="ECO:0000256" key="1">
    <source>
        <dbReference type="ARBA" id="ARBA00022614"/>
    </source>
</evidence>
<accession>R4G3L2</accession>
<dbReference type="EMBL" id="GAHY01002110">
    <property type="protein sequence ID" value="JAA75400.1"/>
    <property type="molecule type" value="mRNA"/>
</dbReference>
<dbReference type="VEuPathDB" id="VectorBase:RPRC015271"/>
<dbReference type="PROSITE" id="PS51450">
    <property type="entry name" value="LRR"/>
    <property type="match status" value="1"/>
</dbReference>
<feature type="transmembrane region" description="Helical" evidence="4">
    <location>
        <begin position="446"/>
        <end position="469"/>
    </location>
</feature>
<dbReference type="PANTHER" id="PTHR24369:SF210">
    <property type="entry name" value="CHAOPTIN-RELATED"/>
    <property type="match status" value="1"/>
</dbReference>
<dbReference type="InterPro" id="IPR003591">
    <property type="entry name" value="Leu-rich_rpt_typical-subtyp"/>
</dbReference>
<dbReference type="SMART" id="SM00082">
    <property type="entry name" value="LRRCT"/>
    <property type="match status" value="1"/>
</dbReference>
<evidence type="ECO:0000313" key="6">
    <source>
        <dbReference type="EMBL" id="JAA75400.1"/>
    </source>
</evidence>
<name>R4G3L2_RHOPR</name>
<sequence length="494" mass="55856">MFFFLVWLLAVNTYIRCVNFFFALLLTITMKSLVFLAATLLCYTVVTVKAANVTIYACQVCKCYYQDLDCSHRNLTHHLNDSSIEGFKFNDVIFDRNSIVHLKPFPVMTASKLSFRHNGIASIDVATFRAVKNLTEIDLSHNHLTSHDLIPHIFMGSYSPLAYEPLSSLKVLRLSGNSLHTLHQDLFEHLPNLRHLSLDSNPFKLIDRPTSVAVGSLLKLQTLDLSSTQLSGLPPTFLHTPRYLDSLNLSSNQFKVVPPSLGESEESLRELILDNNPILEIRIFPSLKNLEVLHMNDMPKLAEIGSGALQHLANLKELSITHSPQLTSIAEDAFSGETKELSWPPLSKLFINNNRLGYLGQGFVARWDHLTELDVSMNPWICDCENQWFLSTLMPHFMNVNKKKAIYMMCEEPTEMRGRLLMNLTKTGVDMRCLDSRGSRPEQDSLVLVAILIGLLMSIPLAMASFAFYQRVYGNASPLVRFSYHRASFVDTIS</sequence>
<dbReference type="SUPFAM" id="SSF52058">
    <property type="entry name" value="L domain-like"/>
    <property type="match status" value="1"/>
</dbReference>
<keyword evidence="4" id="KW-1133">Transmembrane helix</keyword>
<dbReference type="HOGENOM" id="CLU_035455_0_0_1"/>
<keyword evidence="4" id="KW-0812">Transmembrane</keyword>
<feature type="domain" description="LRRCT" evidence="5">
    <location>
        <begin position="378"/>
        <end position="434"/>
    </location>
</feature>
<dbReference type="Pfam" id="PF13855">
    <property type="entry name" value="LRR_8"/>
    <property type="match status" value="2"/>
</dbReference>
<feature type="transmembrane region" description="Helical" evidence="4">
    <location>
        <begin position="23"/>
        <end position="46"/>
    </location>
</feature>
<keyword evidence="4" id="KW-0472">Membrane</keyword>
<dbReference type="Pfam" id="PF00560">
    <property type="entry name" value="LRR_1"/>
    <property type="match status" value="1"/>
</dbReference>
<evidence type="ECO:0000259" key="5">
    <source>
        <dbReference type="SMART" id="SM00082"/>
    </source>
</evidence>
<dbReference type="AlphaFoldDB" id="R4G3L2"/>
<evidence type="ECO:0000256" key="3">
    <source>
        <dbReference type="ARBA" id="ARBA00022737"/>
    </source>
</evidence>
<keyword evidence="2" id="KW-0732">Signal</keyword>
<dbReference type="InterPro" id="IPR001611">
    <property type="entry name" value="Leu-rich_rpt"/>
</dbReference>
<dbReference type="SMART" id="SM00369">
    <property type="entry name" value="LRR_TYP"/>
    <property type="match status" value="7"/>
</dbReference>
<proteinExistence type="evidence at transcript level"/>
<organism evidence="6">
    <name type="scientific">Rhodnius prolixus</name>
    <name type="common">Triatomid bug</name>
    <dbReference type="NCBI Taxonomy" id="13249"/>
    <lineage>
        <taxon>Eukaryota</taxon>
        <taxon>Metazoa</taxon>
        <taxon>Ecdysozoa</taxon>
        <taxon>Arthropoda</taxon>
        <taxon>Hexapoda</taxon>
        <taxon>Insecta</taxon>
        <taxon>Pterygota</taxon>
        <taxon>Neoptera</taxon>
        <taxon>Paraneoptera</taxon>
        <taxon>Hemiptera</taxon>
        <taxon>Heteroptera</taxon>
        <taxon>Panheteroptera</taxon>
        <taxon>Cimicomorpha</taxon>
        <taxon>Reduviidae</taxon>
        <taxon>Triatominae</taxon>
        <taxon>Rhodnius</taxon>
    </lineage>
</organism>